<accession>A0ABT1LTF1</accession>
<evidence type="ECO:0000259" key="1">
    <source>
        <dbReference type="SMART" id="SM01043"/>
    </source>
</evidence>
<dbReference type="SUPFAM" id="SSF48452">
    <property type="entry name" value="TPR-like"/>
    <property type="match status" value="2"/>
</dbReference>
<dbReference type="Gene3D" id="1.10.10.10">
    <property type="entry name" value="Winged helix-like DNA-binding domain superfamily/Winged helix DNA-binding domain"/>
    <property type="match status" value="1"/>
</dbReference>
<keyword evidence="3" id="KW-1185">Reference proteome</keyword>
<organism evidence="2 3">
    <name type="scientific">Pseudarthrobacter humi</name>
    <dbReference type="NCBI Taxonomy" id="2952523"/>
    <lineage>
        <taxon>Bacteria</taxon>
        <taxon>Bacillati</taxon>
        <taxon>Actinomycetota</taxon>
        <taxon>Actinomycetes</taxon>
        <taxon>Micrococcales</taxon>
        <taxon>Micrococcaceae</taxon>
        <taxon>Pseudarthrobacter</taxon>
    </lineage>
</organism>
<comment type="caution">
    <text evidence="2">The sequence shown here is derived from an EMBL/GenBank/DDBJ whole genome shotgun (WGS) entry which is preliminary data.</text>
</comment>
<feature type="domain" description="Bacterial transcriptional activator" evidence="1">
    <location>
        <begin position="138"/>
        <end position="260"/>
    </location>
</feature>
<dbReference type="PANTHER" id="PTHR35807">
    <property type="entry name" value="TRANSCRIPTIONAL REGULATOR REDD-RELATED"/>
    <property type="match status" value="1"/>
</dbReference>
<protein>
    <recommendedName>
        <fullName evidence="1">Bacterial transcriptional activator domain-containing protein</fullName>
    </recommendedName>
</protein>
<proteinExistence type="predicted"/>
<evidence type="ECO:0000313" key="2">
    <source>
        <dbReference type="EMBL" id="MCP9001750.1"/>
    </source>
</evidence>
<dbReference type="Gene3D" id="1.25.40.10">
    <property type="entry name" value="Tetratricopeptide repeat domain"/>
    <property type="match status" value="2"/>
</dbReference>
<dbReference type="RefSeq" id="WP_254752697.1">
    <property type="nucleotide sequence ID" value="NZ_JANCLV010000018.1"/>
</dbReference>
<dbReference type="SMART" id="SM01043">
    <property type="entry name" value="BTAD"/>
    <property type="match status" value="1"/>
</dbReference>
<gene>
    <name evidence="2" type="ORF">NFC73_18750</name>
</gene>
<evidence type="ECO:0000313" key="3">
    <source>
        <dbReference type="Proteomes" id="UP001524318"/>
    </source>
</evidence>
<dbReference type="InterPro" id="IPR011990">
    <property type="entry name" value="TPR-like_helical_dom_sf"/>
</dbReference>
<sequence length="610" mass="65567">MSSWSFQCDDGANWLAVTSDGKATLFPDRSPSYHEGVERCAVVMLGAFGVVIDGRPVPGDAWKRTKAAGLVKILALAEGHRLHRDAVADLLWPDLGAQAAASNLRKAMHFARAALGSPDAVQAHGDLLVLLPGAEVSIDAERFEADGRAALASAAGVSEALALYRGDLLPDDRFAVWAEDPRDRLRTLYLRLLKAAARWDDVVKAEPTDEEAHRAIMVRALDAGDRQGAIRQFERLRRRLRADLGVGPGAATVAVYEEAIAEDGRRAENRTRVTLARALIALNSGDLIEATSHARRARELAMEADLGREIGEASAVLAIAANMQDRWPEVFEAEFVEFTRHDSARSGYILDAQLCLAEFCLSGPDGHRNLARRVARLRTIAERAGSVRGQAIADLLLGEAALFSGELGDARSLLQSALELHRRAGATAGEIVTLQRLAEVDLAQDRPEEAARAASRALAAAASTWLEPHLVVRLYGVLAEAASSPAQAVRIIERADAALAGRSVCPPCSMGYQVAAATHYALAGKLDAARRRLANAEQLAGMWPGGPWHAALWEARAVLRRAEGHDDQAIALFREAAASFAELGRRQDEQRCLARAAQRSPMATGKSLAG</sequence>
<reference evidence="2 3" key="1">
    <citation type="submission" date="2022-06" db="EMBL/GenBank/DDBJ databases">
        <title>Pseudarthrobacter sp. strain RMG13 Genome sequencing and assembly.</title>
        <authorList>
            <person name="Kim I."/>
        </authorList>
    </citation>
    <scope>NUCLEOTIDE SEQUENCE [LARGE SCALE GENOMIC DNA]</scope>
    <source>
        <strain evidence="2 3">RMG13</strain>
    </source>
</reference>
<dbReference type="Proteomes" id="UP001524318">
    <property type="component" value="Unassembled WGS sequence"/>
</dbReference>
<name>A0ABT1LTF1_9MICC</name>
<dbReference type="InterPro" id="IPR036388">
    <property type="entry name" value="WH-like_DNA-bd_sf"/>
</dbReference>
<dbReference type="InterPro" id="IPR051677">
    <property type="entry name" value="AfsR-DnrI-RedD_regulator"/>
</dbReference>
<dbReference type="InterPro" id="IPR005158">
    <property type="entry name" value="BTAD"/>
</dbReference>
<dbReference type="Pfam" id="PF03704">
    <property type="entry name" value="BTAD"/>
    <property type="match status" value="1"/>
</dbReference>
<dbReference type="EMBL" id="JANCLV010000018">
    <property type="protein sequence ID" value="MCP9001750.1"/>
    <property type="molecule type" value="Genomic_DNA"/>
</dbReference>